<evidence type="ECO:0000313" key="11">
    <source>
        <dbReference type="EMBL" id="CAF0976015.1"/>
    </source>
</evidence>
<dbReference type="InterPro" id="IPR003961">
    <property type="entry name" value="FN3_dom"/>
</dbReference>
<evidence type="ECO:0000256" key="7">
    <source>
        <dbReference type="SAM" id="Phobius"/>
    </source>
</evidence>
<feature type="transmembrane region" description="Helical" evidence="7">
    <location>
        <begin position="747"/>
        <end position="770"/>
    </location>
</feature>
<dbReference type="SMART" id="SM00409">
    <property type="entry name" value="IG"/>
    <property type="match status" value="4"/>
</dbReference>
<evidence type="ECO:0000256" key="5">
    <source>
        <dbReference type="ARBA" id="ARBA00023319"/>
    </source>
</evidence>
<dbReference type="Proteomes" id="UP000663854">
    <property type="component" value="Unassembled WGS sequence"/>
</dbReference>
<feature type="region of interest" description="Disordered" evidence="6">
    <location>
        <begin position="780"/>
        <end position="820"/>
    </location>
</feature>
<evidence type="ECO:0000256" key="8">
    <source>
        <dbReference type="SAM" id="SignalP"/>
    </source>
</evidence>
<dbReference type="SMART" id="SM00408">
    <property type="entry name" value="IGc2"/>
    <property type="match status" value="3"/>
</dbReference>
<dbReference type="InterPro" id="IPR036116">
    <property type="entry name" value="FN3_sf"/>
</dbReference>
<dbReference type="InterPro" id="IPR007110">
    <property type="entry name" value="Ig-like_dom"/>
</dbReference>
<evidence type="ECO:0000313" key="14">
    <source>
        <dbReference type="Proteomes" id="UP000663870"/>
    </source>
</evidence>
<evidence type="ECO:0000256" key="3">
    <source>
        <dbReference type="ARBA" id="ARBA00023157"/>
    </source>
</evidence>
<sequence length="831" mass="94398">MLSILILNLVLLRISGELVIKPSQSSLTRDQYKSFIALCTDQSDSRVFRWRSPQQRDIPENLNDRVTVERQTNGIRLRIRNLTTDDQGTWECIGTNANGQQTQKSFQMTIKVPITFHSDSIQYVELGESVTIKCSIQANPIAEVSWFKGQDKIRIENPNYELVHDGLHIKYVEMSDNDIFWCRADVLETGESRDFPISVVVSKPISQTHIICTNPCAIEKKTATLICEASGLPTPKYLWFYGSAEELRPVKDSPVGASEVPKFVVRGNQLTINYVDETDNGKYSCQAFNEFDRKGQRAEYNLNVIVPPRLSFISPIEINFDSQHPQRVSFQCRIERGSIDSLSLEWQYLNHTSIQLTNGIFIDRTQYETHKLIELRFDPVRREHFGNYSCVAKNFADSTYSIASLFIQFQPVYVGPNTNIVTTIPNYRSIMRCQFESYPSPHIQWIKMSRTIQDPQGRILAVGIDNGVNDITIKQIGTTLYESVLSYTPTEGDFGLSFECRALNPRIGRHSFTLQRAQPPKKVNITHVKPLSNGVEIFIQSFENDDLPVVQYILKYDLQDTKDSQLQTLIVPAQKSTKQIIKVENLRPSTNYQLMIVAESRAGIGQQTGPIQFRTLDRQIPDFTVDEHINRTCLSDESCLITWNIESDGGAPIVRAEILYAQAKYDDGLDIEGPLSTPISIDSSITEYELTGLKPDTHYIVIIKLYNEVGVAEQKLRIKTNEETNEYNTVRKNPLITDDRKAQPNKWIVLGIIIAIIFSAVVVITICVLLRVFRLDGKHETTNSDHQTTPMMNGDHHSDKTNGYTNGHSSSTKYKKSISTSRQLFADHDSV</sequence>
<dbReference type="InterPro" id="IPR003599">
    <property type="entry name" value="Ig_sub"/>
</dbReference>
<proteinExistence type="predicted"/>
<feature type="compositionally biased region" description="Low complexity" evidence="6">
    <location>
        <begin position="809"/>
        <end position="820"/>
    </location>
</feature>
<dbReference type="InterPro" id="IPR051275">
    <property type="entry name" value="Cell_adhesion_signaling"/>
</dbReference>
<gene>
    <name evidence="12" type="ORF">JXQ802_LOCUS24990</name>
    <name evidence="11" type="ORF">PYM288_LOCUS13363</name>
</gene>
<evidence type="ECO:0000256" key="1">
    <source>
        <dbReference type="ARBA" id="ARBA00004479"/>
    </source>
</evidence>
<evidence type="ECO:0000256" key="6">
    <source>
        <dbReference type="SAM" id="MobiDB-lite"/>
    </source>
</evidence>
<feature type="chain" id="PRO_5036410050" evidence="8">
    <location>
        <begin position="17"/>
        <end position="831"/>
    </location>
</feature>
<dbReference type="Proteomes" id="UP000663870">
    <property type="component" value="Unassembled WGS sequence"/>
</dbReference>
<dbReference type="InterPro" id="IPR013783">
    <property type="entry name" value="Ig-like_fold"/>
</dbReference>
<reference evidence="11" key="1">
    <citation type="submission" date="2021-02" db="EMBL/GenBank/DDBJ databases">
        <authorList>
            <person name="Nowell W R."/>
        </authorList>
    </citation>
    <scope>NUCLEOTIDE SEQUENCE</scope>
</reference>
<keyword evidence="8" id="KW-0732">Signal</keyword>
<dbReference type="SMART" id="SM00060">
    <property type="entry name" value="FN3"/>
    <property type="match status" value="2"/>
</dbReference>
<dbReference type="InterPro" id="IPR036179">
    <property type="entry name" value="Ig-like_dom_sf"/>
</dbReference>
<accession>A0A814F3G7</accession>
<dbReference type="AlphaFoldDB" id="A0A814F3G7"/>
<dbReference type="Gene3D" id="2.60.40.10">
    <property type="entry name" value="Immunoglobulins"/>
    <property type="match status" value="7"/>
</dbReference>
<feature type="domain" description="Fibronectin type-III" evidence="10">
    <location>
        <begin position="519"/>
        <end position="618"/>
    </location>
</feature>
<keyword evidence="7" id="KW-0812">Transmembrane</keyword>
<keyword evidence="2 7" id="KW-0472">Membrane</keyword>
<feature type="domain" description="Ig-like" evidence="9">
    <location>
        <begin position="308"/>
        <end position="403"/>
    </location>
</feature>
<dbReference type="GO" id="GO:0005911">
    <property type="term" value="C:cell-cell junction"/>
    <property type="evidence" value="ECO:0007669"/>
    <property type="project" value="TreeGrafter"/>
</dbReference>
<dbReference type="CDD" id="cd00096">
    <property type="entry name" value="Ig"/>
    <property type="match status" value="2"/>
</dbReference>
<evidence type="ECO:0000313" key="12">
    <source>
        <dbReference type="EMBL" id="CAF1212065.1"/>
    </source>
</evidence>
<keyword evidence="5" id="KW-0393">Immunoglobulin domain</keyword>
<evidence type="ECO:0000256" key="4">
    <source>
        <dbReference type="ARBA" id="ARBA00023180"/>
    </source>
</evidence>
<dbReference type="SUPFAM" id="SSF49265">
    <property type="entry name" value="Fibronectin type III"/>
    <property type="match status" value="1"/>
</dbReference>
<evidence type="ECO:0000256" key="2">
    <source>
        <dbReference type="ARBA" id="ARBA00023136"/>
    </source>
</evidence>
<dbReference type="GO" id="GO:0098609">
    <property type="term" value="P:cell-cell adhesion"/>
    <property type="evidence" value="ECO:0007669"/>
    <property type="project" value="TreeGrafter"/>
</dbReference>
<keyword evidence="3" id="KW-1015">Disulfide bond</keyword>
<evidence type="ECO:0000259" key="10">
    <source>
        <dbReference type="PROSITE" id="PS50853"/>
    </source>
</evidence>
<dbReference type="Pfam" id="PF00041">
    <property type="entry name" value="fn3"/>
    <property type="match status" value="1"/>
</dbReference>
<comment type="subcellular location">
    <subcellularLocation>
        <location evidence="1">Membrane</location>
        <topology evidence="1">Single-pass type I membrane protein</topology>
    </subcellularLocation>
</comment>
<feature type="domain" description="Fibronectin type-III" evidence="10">
    <location>
        <begin position="625"/>
        <end position="723"/>
    </location>
</feature>
<protein>
    <submittedName>
        <fullName evidence="11">Uncharacterized protein</fullName>
    </submittedName>
</protein>
<dbReference type="PROSITE" id="PS50835">
    <property type="entry name" value="IG_LIKE"/>
    <property type="match status" value="3"/>
</dbReference>
<dbReference type="EMBL" id="CAJNOH010000266">
    <property type="protein sequence ID" value="CAF0976015.1"/>
    <property type="molecule type" value="Genomic_DNA"/>
</dbReference>
<feature type="signal peptide" evidence="8">
    <location>
        <begin position="1"/>
        <end position="16"/>
    </location>
</feature>
<dbReference type="PANTHER" id="PTHR11640">
    <property type="entry name" value="NEPHRIN"/>
    <property type="match status" value="1"/>
</dbReference>
<keyword evidence="7" id="KW-1133">Transmembrane helix</keyword>
<dbReference type="PROSITE" id="PS50853">
    <property type="entry name" value="FN3"/>
    <property type="match status" value="2"/>
</dbReference>
<comment type="caution">
    <text evidence="11">The sequence shown here is derived from an EMBL/GenBank/DDBJ whole genome shotgun (WGS) entry which is preliminary data.</text>
</comment>
<name>A0A814F3G7_9BILA</name>
<dbReference type="PANTHER" id="PTHR11640:SF31">
    <property type="entry name" value="IRREGULAR CHIASM C-ROUGHEST PROTEIN-RELATED"/>
    <property type="match status" value="1"/>
</dbReference>
<dbReference type="GO" id="GO:0050839">
    <property type="term" value="F:cell adhesion molecule binding"/>
    <property type="evidence" value="ECO:0007669"/>
    <property type="project" value="TreeGrafter"/>
</dbReference>
<feature type="domain" description="Ig-like" evidence="9">
    <location>
        <begin position="196"/>
        <end position="303"/>
    </location>
</feature>
<dbReference type="EMBL" id="CAJNOL010000827">
    <property type="protein sequence ID" value="CAF1212065.1"/>
    <property type="molecule type" value="Genomic_DNA"/>
</dbReference>
<evidence type="ECO:0000259" key="9">
    <source>
        <dbReference type="PROSITE" id="PS50835"/>
    </source>
</evidence>
<dbReference type="CDD" id="cd00063">
    <property type="entry name" value="FN3"/>
    <property type="match status" value="2"/>
</dbReference>
<feature type="domain" description="Ig-like" evidence="9">
    <location>
        <begin position="113"/>
        <end position="184"/>
    </location>
</feature>
<dbReference type="Pfam" id="PF13927">
    <property type="entry name" value="Ig_3"/>
    <property type="match status" value="2"/>
</dbReference>
<dbReference type="GO" id="GO:0005886">
    <property type="term" value="C:plasma membrane"/>
    <property type="evidence" value="ECO:0007669"/>
    <property type="project" value="TreeGrafter"/>
</dbReference>
<dbReference type="SUPFAM" id="SSF48726">
    <property type="entry name" value="Immunoglobulin"/>
    <property type="match status" value="4"/>
</dbReference>
<keyword evidence="14" id="KW-1185">Reference proteome</keyword>
<keyword evidence="4" id="KW-0325">Glycoprotein</keyword>
<dbReference type="InterPro" id="IPR003598">
    <property type="entry name" value="Ig_sub2"/>
</dbReference>
<evidence type="ECO:0000313" key="13">
    <source>
        <dbReference type="Proteomes" id="UP000663854"/>
    </source>
</evidence>
<organism evidence="11 13">
    <name type="scientific">Rotaria sordida</name>
    <dbReference type="NCBI Taxonomy" id="392033"/>
    <lineage>
        <taxon>Eukaryota</taxon>
        <taxon>Metazoa</taxon>
        <taxon>Spiralia</taxon>
        <taxon>Gnathifera</taxon>
        <taxon>Rotifera</taxon>
        <taxon>Eurotatoria</taxon>
        <taxon>Bdelloidea</taxon>
        <taxon>Philodinida</taxon>
        <taxon>Philodinidae</taxon>
        <taxon>Rotaria</taxon>
    </lineage>
</organism>